<dbReference type="EMBL" id="FTPS01000001">
    <property type="protein sequence ID" value="SIT78490.1"/>
    <property type="molecule type" value="Genomic_DNA"/>
</dbReference>
<name>A0A1R3WK45_9RHOB</name>
<dbReference type="RefSeq" id="WP_076648134.1">
    <property type="nucleotide sequence ID" value="NZ_FTPS01000001.1"/>
</dbReference>
<gene>
    <name evidence="1" type="ORF">SAMN05421849_0968</name>
</gene>
<keyword evidence="2" id="KW-1185">Reference proteome</keyword>
<proteinExistence type="predicted"/>
<dbReference type="Proteomes" id="UP000192455">
    <property type="component" value="Unassembled WGS sequence"/>
</dbReference>
<evidence type="ECO:0000313" key="1">
    <source>
        <dbReference type="EMBL" id="SIT78490.1"/>
    </source>
</evidence>
<dbReference type="AlphaFoldDB" id="A0A1R3WK45"/>
<dbReference type="STRING" id="515897.SAMN05421849_0968"/>
<evidence type="ECO:0000313" key="2">
    <source>
        <dbReference type="Proteomes" id="UP000192455"/>
    </source>
</evidence>
<protein>
    <recommendedName>
        <fullName evidence="3">Sulfotransferase family protein</fullName>
    </recommendedName>
</protein>
<accession>A0A1R3WK45</accession>
<dbReference type="OrthoDB" id="7816979at2"/>
<evidence type="ECO:0008006" key="3">
    <source>
        <dbReference type="Google" id="ProtNLM"/>
    </source>
</evidence>
<sequence>MEIVFHPGVHHTEEDRLMKSLLRNKDDFHRAGISVPGPGRYRTLLKETFRALETGPLAEGAREVLLDAILDQDQPRRLVLSNPHFFGSPRLTLDQGRLYPLAAQRMAQMRAAFGPDRILLFMAIRNPAALLPALLGKCPDDEIEARLGGRDPRELRWSDTVMRIRDAAPDVAITLWCSEDAPLIWGRILRAFAGLPDDAMVAGETDLLGAIISEAGTTEVRSRLRAAPAAEREGIMAGIMERHALEDRFHEELDLPGWTPMLVEEMSALYEADMERLQRMPDLQIIAPRPIAA</sequence>
<reference evidence="1 2" key="1">
    <citation type="submission" date="2017-01" db="EMBL/GenBank/DDBJ databases">
        <authorList>
            <person name="Mah S.A."/>
            <person name="Swanson W.J."/>
            <person name="Moy G.W."/>
            <person name="Vacquier V.D."/>
        </authorList>
    </citation>
    <scope>NUCLEOTIDE SEQUENCE [LARGE SCALE GENOMIC DNA]</scope>
    <source>
        <strain evidence="1 2">DSM 21219</strain>
    </source>
</reference>
<organism evidence="1 2">
    <name type="scientific">Pontibaca methylaminivorans</name>
    <dbReference type="NCBI Taxonomy" id="515897"/>
    <lineage>
        <taxon>Bacteria</taxon>
        <taxon>Pseudomonadati</taxon>
        <taxon>Pseudomonadota</taxon>
        <taxon>Alphaproteobacteria</taxon>
        <taxon>Rhodobacterales</taxon>
        <taxon>Roseobacteraceae</taxon>
        <taxon>Pontibaca</taxon>
    </lineage>
</organism>